<organism evidence="2 3">
    <name type="scientific">Schizopora paradoxa</name>
    <dbReference type="NCBI Taxonomy" id="27342"/>
    <lineage>
        <taxon>Eukaryota</taxon>
        <taxon>Fungi</taxon>
        <taxon>Dikarya</taxon>
        <taxon>Basidiomycota</taxon>
        <taxon>Agaricomycotina</taxon>
        <taxon>Agaricomycetes</taxon>
        <taxon>Hymenochaetales</taxon>
        <taxon>Schizoporaceae</taxon>
        <taxon>Schizopora</taxon>
    </lineage>
</organism>
<dbReference type="OrthoDB" id="21330at2759"/>
<gene>
    <name evidence="2" type="ORF">SCHPADRAFT_844446</name>
</gene>
<accession>A0A0H2SAR5</accession>
<dbReference type="Gene3D" id="3.30.460.10">
    <property type="entry name" value="Beta Polymerase, domain 2"/>
    <property type="match status" value="1"/>
</dbReference>
<reference evidence="2 3" key="1">
    <citation type="submission" date="2015-04" db="EMBL/GenBank/DDBJ databases">
        <title>Complete genome sequence of Schizopora paradoxa KUC8140, a cosmopolitan wood degrader in East Asia.</title>
        <authorList>
            <consortium name="DOE Joint Genome Institute"/>
            <person name="Min B."/>
            <person name="Park H."/>
            <person name="Jang Y."/>
            <person name="Kim J.-J."/>
            <person name="Kim K.H."/>
            <person name="Pangilinan J."/>
            <person name="Lipzen A."/>
            <person name="Riley R."/>
            <person name="Grigoriev I.V."/>
            <person name="Spatafora J.W."/>
            <person name="Choi I.-G."/>
        </authorList>
    </citation>
    <scope>NUCLEOTIDE SEQUENCE [LARGE SCALE GENOMIC DNA]</scope>
    <source>
        <strain evidence="2 3">KUC8140</strain>
    </source>
</reference>
<evidence type="ECO:0000313" key="3">
    <source>
        <dbReference type="Proteomes" id="UP000053477"/>
    </source>
</evidence>
<evidence type="ECO:0000313" key="2">
    <source>
        <dbReference type="EMBL" id="KLO18833.1"/>
    </source>
</evidence>
<dbReference type="InterPro" id="IPR043519">
    <property type="entry name" value="NT_sf"/>
</dbReference>
<dbReference type="InParanoid" id="A0A0H2SAR5"/>
<dbReference type="EMBL" id="KQ085891">
    <property type="protein sequence ID" value="KLO18833.1"/>
    <property type="molecule type" value="Genomic_DNA"/>
</dbReference>
<keyword evidence="3" id="KW-1185">Reference proteome</keyword>
<feature type="region of interest" description="Disordered" evidence="1">
    <location>
        <begin position="89"/>
        <end position="114"/>
    </location>
</feature>
<dbReference type="Proteomes" id="UP000053477">
    <property type="component" value="Unassembled WGS sequence"/>
</dbReference>
<evidence type="ECO:0000256" key="1">
    <source>
        <dbReference type="SAM" id="MobiDB-lite"/>
    </source>
</evidence>
<dbReference type="AlphaFoldDB" id="A0A0H2SAR5"/>
<name>A0A0H2SAR5_9AGAM</name>
<sequence>MLSAFRQNTRALQRHCLASASTSSKRFNQTSTLPWFVDKDFSRPPPPHILSRVPQQAKPLPPDAPEHLANLHNVLCKSPLLDAGHVEVLPFQPHQPGPSLPNQIPKGRRRRGRTEFGLGIPDDSGGLWRWVVLAQVKEGTEKRGALQSVYRLIRKELLTANPPLPLPPNRKVRLQDGDGWRMIDAGEFAVHIVSRAARERYFASDDLQRNW</sequence>
<protein>
    <submittedName>
        <fullName evidence="2">Uncharacterized protein</fullName>
    </submittedName>
</protein>
<proteinExistence type="predicted"/>